<evidence type="ECO:0000313" key="7">
    <source>
        <dbReference type="EMBL" id="ODQ67115.1"/>
    </source>
</evidence>
<evidence type="ECO:0000256" key="1">
    <source>
        <dbReference type="ARBA" id="ARBA00004141"/>
    </source>
</evidence>
<keyword evidence="3 6" id="KW-0812">Transmembrane</keyword>
<keyword evidence="5 6" id="KW-0472">Membrane</keyword>
<keyword evidence="8" id="KW-1185">Reference proteome</keyword>
<dbReference type="PANTHER" id="PTHR12703:SF4">
    <property type="entry name" value="TRANSMEMBRANE PROTEIN 33"/>
    <property type="match status" value="1"/>
</dbReference>
<dbReference type="GO" id="GO:0071786">
    <property type="term" value="P:endoplasmic reticulum tubular network organization"/>
    <property type="evidence" value="ECO:0007669"/>
    <property type="project" value="TreeGrafter"/>
</dbReference>
<dbReference type="GO" id="GO:0005783">
    <property type="term" value="C:endoplasmic reticulum"/>
    <property type="evidence" value="ECO:0007669"/>
    <property type="project" value="TreeGrafter"/>
</dbReference>
<evidence type="ECO:0000256" key="2">
    <source>
        <dbReference type="ARBA" id="ARBA00007322"/>
    </source>
</evidence>
<evidence type="ECO:0000256" key="5">
    <source>
        <dbReference type="ARBA" id="ARBA00023136"/>
    </source>
</evidence>
<dbReference type="STRING" id="857566.A0A1E3PNW0"/>
<comment type="subcellular location">
    <subcellularLocation>
        <location evidence="1">Membrane</location>
        <topology evidence="1">Multi-pass membrane protein</topology>
    </subcellularLocation>
</comment>
<protein>
    <recommendedName>
        <fullName evidence="9">Nucleoporin POM33</fullName>
    </recommendedName>
</protein>
<dbReference type="InterPro" id="IPR005344">
    <property type="entry name" value="TMEM33/Pom33"/>
</dbReference>
<comment type="similarity">
    <text evidence="2">Belongs to the PER33/POM33 family.</text>
</comment>
<dbReference type="OrthoDB" id="5581259at2759"/>
<evidence type="ECO:0000256" key="4">
    <source>
        <dbReference type="ARBA" id="ARBA00022989"/>
    </source>
</evidence>
<dbReference type="GO" id="GO:0016020">
    <property type="term" value="C:membrane"/>
    <property type="evidence" value="ECO:0007669"/>
    <property type="project" value="UniProtKB-SubCell"/>
</dbReference>
<dbReference type="InterPro" id="IPR051645">
    <property type="entry name" value="PER33/POM33_regulator"/>
</dbReference>
<dbReference type="PANTHER" id="PTHR12703">
    <property type="entry name" value="TRANSMEMBRANE PROTEIN 33"/>
    <property type="match status" value="1"/>
</dbReference>
<feature type="transmembrane region" description="Helical" evidence="6">
    <location>
        <begin position="41"/>
        <end position="59"/>
    </location>
</feature>
<evidence type="ECO:0000256" key="6">
    <source>
        <dbReference type="SAM" id="Phobius"/>
    </source>
</evidence>
<accession>A0A1E3PNW0</accession>
<dbReference type="AlphaFoldDB" id="A0A1E3PNW0"/>
<sequence>MSSPTPSNAGGSDTAAKPLPVKPSFTHLKEKLGPLVKTIQFSWFTGHVFVILSAVLYSLSTFRLFFTSEKFAGIIYRFAYLAIIFTFGIIIKQTYQNKKITPLAILHDDNIHYLLIAFLWLFSARSFSTLLPFIIFSTFHALTYVRSHILPALGYPATSPLSTKINLFIKAQNDRAMQFAASSELATLASLFVSVISFNKAAWVKFAIYLIFVRVRFEHSAFTKAALKTWEVKIDQLVAHPKAPVFLKSAWTNYKNFVRVYIGNGLSPERIFPSRQPTGASGARKAQ</sequence>
<evidence type="ECO:0008006" key="9">
    <source>
        <dbReference type="Google" id="ProtNLM"/>
    </source>
</evidence>
<feature type="transmembrane region" description="Helical" evidence="6">
    <location>
        <begin position="111"/>
        <end position="136"/>
    </location>
</feature>
<feature type="transmembrane region" description="Helical" evidence="6">
    <location>
        <begin position="71"/>
        <end position="91"/>
    </location>
</feature>
<dbReference type="Proteomes" id="UP000095009">
    <property type="component" value="Unassembled WGS sequence"/>
</dbReference>
<evidence type="ECO:0000256" key="3">
    <source>
        <dbReference type="ARBA" id="ARBA00022692"/>
    </source>
</evidence>
<dbReference type="EMBL" id="KV454407">
    <property type="protein sequence ID" value="ODQ67115.1"/>
    <property type="molecule type" value="Genomic_DNA"/>
</dbReference>
<name>A0A1E3PNW0_9ASCO</name>
<reference evidence="7 8" key="1">
    <citation type="journal article" date="2016" name="Proc. Natl. Acad. Sci. U.S.A.">
        <title>Comparative genomics of biotechnologically important yeasts.</title>
        <authorList>
            <person name="Riley R."/>
            <person name="Haridas S."/>
            <person name="Wolfe K.H."/>
            <person name="Lopes M.R."/>
            <person name="Hittinger C.T."/>
            <person name="Goeker M."/>
            <person name="Salamov A.A."/>
            <person name="Wisecaver J.H."/>
            <person name="Long T.M."/>
            <person name="Calvey C.H."/>
            <person name="Aerts A.L."/>
            <person name="Barry K.W."/>
            <person name="Choi C."/>
            <person name="Clum A."/>
            <person name="Coughlan A.Y."/>
            <person name="Deshpande S."/>
            <person name="Douglass A.P."/>
            <person name="Hanson S.J."/>
            <person name="Klenk H.-P."/>
            <person name="LaButti K.M."/>
            <person name="Lapidus A."/>
            <person name="Lindquist E.A."/>
            <person name="Lipzen A.M."/>
            <person name="Meier-Kolthoff J.P."/>
            <person name="Ohm R.A."/>
            <person name="Otillar R.P."/>
            <person name="Pangilinan J.L."/>
            <person name="Peng Y."/>
            <person name="Rokas A."/>
            <person name="Rosa C.A."/>
            <person name="Scheuner C."/>
            <person name="Sibirny A.A."/>
            <person name="Slot J.C."/>
            <person name="Stielow J.B."/>
            <person name="Sun H."/>
            <person name="Kurtzman C.P."/>
            <person name="Blackwell M."/>
            <person name="Grigoriev I.V."/>
            <person name="Jeffries T.W."/>
        </authorList>
    </citation>
    <scope>NUCLEOTIDE SEQUENCE [LARGE SCALE GENOMIC DNA]</scope>
    <source>
        <strain evidence="7 8">DSM 6958</strain>
    </source>
</reference>
<dbReference type="Pfam" id="PF03661">
    <property type="entry name" value="TMEM33_Pom33"/>
    <property type="match status" value="1"/>
</dbReference>
<proteinExistence type="inferred from homology"/>
<gene>
    <name evidence="7" type="ORF">NADFUDRAFT_45325</name>
</gene>
<evidence type="ECO:0000313" key="8">
    <source>
        <dbReference type="Proteomes" id="UP000095009"/>
    </source>
</evidence>
<organism evidence="7 8">
    <name type="scientific">Nadsonia fulvescens var. elongata DSM 6958</name>
    <dbReference type="NCBI Taxonomy" id="857566"/>
    <lineage>
        <taxon>Eukaryota</taxon>
        <taxon>Fungi</taxon>
        <taxon>Dikarya</taxon>
        <taxon>Ascomycota</taxon>
        <taxon>Saccharomycotina</taxon>
        <taxon>Dipodascomycetes</taxon>
        <taxon>Dipodascales</taxon>
        <taxon>Dipodascales incertae sedis</taxon>
        <taxon>Nadsonia</taxon>
    </lineage>
</organism>
<keyword evidence="4 6" id="KW-1133">Transmembrane helix</keyword>
<dbReference type="GO" id="GO:0061024">
    <property type="term" value="P:membrane organization"/>
    <property type="evidence" value="ECO:0007669"/>
    <property type="project" value="TreeGrafter"/>
</dbReference>